<dbReference type="EMBL" id="JAENGZ010003042">
    <property type="protein sequence ID" value="KAG6942310.1"/>
    <property type="molecule type" value="Genomic_DNA"/>
</dbReference>
<evidence type="ECO:0000256" key="1">
    <source>
        <dbReference type="SAM" id="MobiDB-lite"/>
    </source>
</evidence>
<gene>
    <name evidence="2" type="ORF">JG687_00019130</name>
</gene>
<comment type="caution">
    <text evidence="2">The sequence shown here is derived from an EMBL/GenBank/DDBJ whole genome shotgun (WGS) entry which is preliminary data.</text>
</comment>
<protein>
    <submittedName>
        <fullName evidence="2">Uncharacterized protein</fullName>
    </submittedName>
</protein>
<dbReference type="AlphaFoldDB" id="A0A8T1TL19"/>
<evidence type="ECO:0000313" key="2">
    <source>
        <dbReference type="EMBL" id="KAG6942310.1"/>
    </source>
</evidence>
<feature type="region of interest" description="Disordered" evidence="1">
    <location>
        <begin position="49"/>
        <end position="86"/>
    </location>
</feature>
<dbReference type="OrthoDB" id="10351187at2759"/>
<evidence type="ECO:0000313" key="3">
    <source>
        <dbReference type="Proteomes" id="UP000688947"/>
    </source>
</evidence>
<reference evidence="2" key="1">
    <citation type="submission" date="2021-01" db="EMBL/GenBank/DDBJ databases">
        <title>Phytophthora aleatoria, a newly-described species from Pinus radiata is distinct from Phytophthora cactorum isolates based on comparative genomics.</title>
        <authorList>
            <person name="Mcdougal R."/>
            <person name="Panda P."/>
            <person name="Williams N."/>
            <person name="Studholme D.J."/>
        </authorList>
    </citation>
    <scope>NUCLEOTIDE SEQUENCE</scope>
    <source>
        <strain evidence="2">NZFS 3830</strain>
    </source>
</reference>
<dbReference type="Proteomes" id="UP000688947">
    <property type="component" value="Unassembled WGS sequence"/>
</dbReference>
<name>A0A8T1TL19_9STRA</name>
<proteinExistence type="predicted"/>
<organism evidence="2 3">
    <name type="scientific">Phytophthora cactorum</name>
    <dbReference type="NCBI Taxonomy" id="29920"/>
    <lineage>
        <taxon>Eukaryota</taxon>
        <taxon>Sar</taxon>
        <taxon>Stramenopiles</taxon>
        <taxon>Oomycota</taxon>
        <taxon>Peronosporomycetes</taxon>
        <taxon>Peronosporales</taxon>
        <taxon>Peronosporaceae</taxon>
        <taxon>Phytophthora</taxon>
    </lineage>
</organism>
<feature type="non-terminal residue" evidence="2">
    <location>
        <position position="1"/>
    </location>
</feature>
<dbReference type="VEuPathDB" id="FungiDB:PC110_g7308"/>
<accession>A0A8T1TL19</accession>
<sequence length="162" mass="17134">TIGRFVETISVMLEDLAVPRRPAELAFQKGNPALRRMICGSALLGRRERPVERELPGEGGSDGSPFGPPGCEPLMSAGDEDGVSVRDGGFRSETNFVCARSEPCEAQLTDKRVTSGVGRATADLNDDVEIQTCGTPTATSSGACGSGIEGRRTEITYQEIAE</sequence>